<dbReference type="InterPro" id="IPR029058">
    <property type="entry name" value="AB_hydrolase_fold"/>
</dbReference>
<gene>
    <name evidence="2" type="ORF">FJM51_12510</name>
</gene>
<dbReference type="GO" id="GO:0047372">
    <property type="term" value="F:monoacylglycerol lipase activity"/>
    <property type="evidence" value="ECO:0007669"/>
    <property type="project" value="TreeGrafter"/>
</dbReference>
<dbReference type="OrthoDB" id="9791366at2"/>
<dbReference type="RefSeq" id="WP_140454484.1">
    <property type="nucleotide sequence ID" value="NZ_VFRP01000011.1"/>
</dbReference>
<comment type="caution">
    <text evidence="2">The sequence shown here is derived from an EMBL/GenBank/DDBJ whole genome shotgun (WGS) entry which is preliminary data.</text>
</comment>
<evidence type="ECO:0000259" key="1">
    <source>
        <dbReference type="Pfam" id="PF12697"/>
    </source>
</evidence>
<dbReference type="GO" id="GO:0046464">
    <property type="term" value="P:acylglycerol catabolic process"/>
    <property type="evidence" value="ECO:0007669"/>
    <property type="project" value="TreeGrafter"/>
</dbReference>
<dbReference type="PANTHER" id="PTHR43798">
    <property type="entry name" value="MONOACYLGLYCEROL LIPASE"/>
    <property type="match status" value="1"/>
</dbReference>
<protein>
    <submittedName>
        <fullName evidence="2">Alpha/beta hydrolase</fullName>
    </submittedName>
</protein>
<dbReference type="GO" id="GO:0016020">
    <property type="term" value="C:membrane"/>
    <property type="evidence" value="ECO:0007669"/>
    <property type="project" value="TreeGrafter"/>
</dbReference>
<keyword evidence="3" id="KW-1185">Reference proteome</keyword>
<dbReference type="SUPFAM" id="SSF53474">
    <property type="entry name" value="alpha/beta-Hydrolases"/>
    <property type="match status" value="1"/>
</dbReference>
<evidence type="ECO:0000313" key="2">
    <source>
        <dbReference type="EMBL" id="TPE50200.1"/>
    </source>
</evidence>
<dbReference type="InterPro" id="IPR050266">
    <property type="entry name" value="AB_hydrolase_sf"/>
</dbReference>
<reference evidence="2 3" key="1">
    <citation type="submission" date="2019-06" db="EMBL/GenBank/DDBJ databases">
        <title>A novel bacterium of genus Amaricoccus, isolated from marine sediment.</title>
        <authorList>
            <person name="Huang H."/>
            <person name="Mo K."/>
            <person name="Hu Y."/>
        </authorList>
    </citation>
    <scope>NUCLEOTIDE SEQUENCE [LARGE SCALE GENOMIC DNA]</scope>
    <source>
        <strain evidence="2 3">HB172011</strain>
    </source>
</reference>
<dbReference type="AlphaFoldDB" id="A0A501WPD3"/>
<accession>A0A501WPD3</accession>
<evidence type="ECO:0000313" key="3">
    <source>
        <dbReference type="Proteomes" id="UP000319255"/>
    </source>
</evidence>
<organism evidence="2 3">
    <name type="scientific">Amaricoccus solimangrovi</name>
    <dbReference type="NCBI Taxonomy" id="2589815"/>
    <lineage>
        <taxon>Bacteria</taxon>
        <taxon>Pseudomonadati</taxon>
        <taxon>Pseudomonadota</taxon>
        <taxon>Alphaproteobacteria</taxon>
        <taxon>Rhodobacterales</taxon>
        <taxon>Paracoccaceae</taxon>
        <taxon>Amaricoccus</taxon>
    </lineage>
</organism>
<dbReference type="Gene3D" id="3.40.50.1820">
    <property type="entry name" value="alpha/beta hydrolase"/>
    <property type="match status" value="1"/>
</dbReference>
<proteinExistence type="predicted"/>
<name>A0A501WPD3_9RHOB</name>
<dbReference type="EMBL" id="VFRP01000011">
    <property type="protein sequence ID" value="TPE50200.1"/>
    <property type="molecule type" value="Genomic_DNA"/>
</dbReference>
<dbReference type="Pfam" id="PF12697">
    <property type="entry name" value="Abhydrolase_6"/>
    <property type="match status" value="1"/>
</dbReference>
<sequence>MTRRFTTSDGLSLAYTDTGEGRALLGLPGLTRNAADFEDLAAALGGRHRLIALTSRGRHGSDFDPEWKNYNVAVEGRDVIELLDHLGLDKVTIVGTSRGGLIAMLLAAVARDRLAAVLLNDIGPEIDAVGLDRIMGYLGIAPKGRTYADVAAALRATSGAEFPDVPLERWEISARRWFAETPDGIGLNYDPKLRDAVLEGSAAPTPDMWPLFDAFAGIPLAVLRGANSDLLSRETVAEMARRRPDLIAAEVPNRGHVPFLDEPEALGALDALLARPAA</sequence>
<keyword evidence="2" id="KW-0378">Hydrolase</keyword>
<dbReference type="Proteomes" id="UP000319255">
    <property type="component" value="Unassembled WGS sequence"/>
</dbReference>
<dbReference type="PANTHER" id="PTHR43798:SF33">
    <property type="entry name" value="HYDROLASE, PUTATIVE (AFU_ORTHOLOGUE AFUA_2G14860)-RELATED"/>
    <property type="match status" value="1"/>
</dbReference>
<dbReference type="InterPro" id="IPR000073">
    <property type="entry name" value="AB_hydrolase_1"/>
</dbReference>
<feature type="domain" description="AB hydrolase-1" evidence="1">
    <location>
        <begin position="27"/>
        <end position="266"/>
    </location>
</feature>